<dbReference type="Proteomes" id="UP000054007">
    <property type="component" value="Unassembled WGS sequence"/>
</dbReference>
<name>A0A0D7BFX0_9AGAR</name>
<feature type="compositionally biased region" description="Low complexity" evidence="1">
    <location>
        <begin position="235"/>
        <end position="253"/>
    </location>
</feature>
<proteinExistence type="predicted"/>
<protein>
    <submittedName>
        <fullName evidence="2">Uncharacterized protein</fullName>
    </submittedName>
</protein>
<feature type="region of interest" description="Disordered" evidence="1">
    <location>
        <begin position="194"/>
        <end position="323"/>
    </location>
</feature>
<evidence type="ECO:0000256" key="1">
    <source>
        <dbReference type="SAM" id="MobiDB-lite"/>
    </source>
</evidence>
<organism evidence="2 3">
    <name type="scientific">Cylindrobasidium torrendii FP15055 ss-10</name>
    <dbReference type="NCBI Taxonomy" id="1314674"/>
    <lineage>
        <taxon>Eukaryota</taxon>
        <taxon>Fungi</taxon>
        <taxon>Dikarya</taxon>
        <taxon>Basidiomycota</taxon>
        <taxon>Agaricomycotina</taxon>
        <taxon>Agaricomycetes</taxon>
        <taxon>Agaricomycetidae</taxon>
        <taxon>Agaricales</taxon>
        <taxon>Marasmiineae</taxon>
        <taxon>Physalacriaceae</taxon>
        <taxon>Cylindrobasidium</taxon>
    </lineage>
</organism>
<keyword evidence="3" id="KW-1185">Reference proteome</keyword>
<evidence type="ECO:0000313" key="2">
    <source>
        <dbReference type="EMBL" id="KIY68989.1"/>
    </source>
</evidence>
<dbReference type="AlphaFoldDB" id="A0A0D7BFX0"/>
<feature type="compositionally biased region" description="Basic and acidic residues" evidence="1">
    <location>
        <begin position="278"/>
        <end position="287"/>
    </location>
</feature>
<reference evidence="2 3" key="1">
    <citation type="journal article" date="2015" name="Fungal Genet. Biol.">
        <title>Evolution of novel wood decay mechanisms in Agaricales revealed by the genome sequences of Fistulina hepatica and Cylindrobasidium torrendii.</title>
        <authorList>
            <person name="Floudas D."/>
            <person name="Held B.W."/>
            <person name="Riley R."/>
            <person name="Nagy L.G."/>
            <person name="Koehler G."/>
            <person name="Ransdell A.S."/>
            <person name="Younus H."/>
            <person name="Chow J."/>
            <person name="Chiniquy J."/>
            <person name="Lipzen A."/>
            <person name="Tritt A."/>
            <person name="Sun H."/>
            <person name="Haridas S."/>
            <person name="LaButti K."/>
            <person name="Ohm R.A."/>
            <person name="Kues U."/>
            <person name="Blanchette R.A."/>
            <person name="Grigoriev I.V."/>
            <person name="Minto R.E."/>
            <person name="Hibbett D.S."/>
        </authorList>
    </citation>
    <scope>NUCLEOTIDE SEQUENCE [LARGE SCALE GENOMIC DNA]</scope>
    <source>
        <strain evidence="2 3">FP15055 ss-10</strain>
    </source>
</reference>
<gene>
    <name evidence="2" type="ORF">CYLTODRAFT_409949</name>
</gene>
<accession>A0A0D7BFX0</accession>
<sequence length="361" mass="39648">MLSVPPNFAISGPVRPDDIPRKHPLASAAAEISVAYYIGKSYQSTEAAKHFKSVCRVQFDITWEMDRRTSASQHLERLYARFEDLIWPLVEWGITYLAATFENGVWRLRTPEEVNAQLESRPRPRPIPLSASVRSSVSSNDREFVDAALRSLTPPPDALGAMGTQVKNEPVSPVLGQRVKNEPVSPVLGQRVKNEPVTPTLPRIKKESVSPWQRNTKLAAAKKAFRRVKKEEPASPKIPSSPPATSSPTHYTSSPPPSSPTNSASSPPVQSSPANSSSREESPTRSEDDSDGPVVSGPSRGLFKNDRPPRQLRRSPVRVGPDPLDVTYARVERALAHFATTNDGSDRPYGDDFSACARRST</sequence>
<feature type="region of interest" description="Disordered" evidence="1">
    <location>
        <begin position="340"/>
        <end position="361"/>
    </location>
</feature>
<evidence type="ECO:0000313" key="3">
    <source>
        <dbReference type="Proteomes" id="UP000054007"/>
    </source>
</evidence>
<feature type="compositionally biased region" description="Low complexity" evidence="1">
    <location>
        <begin position="260"/>
        <end position="277"/>
    </location>
</feature>
<dbReference type="EMBL" id="KN880492">
    <property type="protein sequence ID" value="KIY68989.1"/>
    <property type="molecule type" value="Genomic_DNA"/>
</dbReference>